<organism evidence="1 2">
    <name type="scientific">Daphnia pulex</name>
    <name type="common">Water flea</name>
    <dbReference type="NCBI Taxonomy" id="6669"/>
    <lineage>
        <taxon>Eukaryota</taxon>
        <taxon>Metazoa</taxon>
        <taxon>Ecdysozoa</taxon>
        <taxon>Arthropoda</taxon>
        <taxon>Crustacea</taxon>
        <taxon>Branchiopoda</taxon>
        <taxon>Diplostraca</taxon>
        <taxon>Cladocera</taxon>
        <taxon>Anomopoda</taxon>
        <taxon>Daphniidae</taxon>
        <taxon>Daphnia</taxon>
    </lineage>
</organism>
<proteinExistence type="predicted"/>
<evidence type="ECO:0000313" key="2">
    <source>
        <dbReference type="Proteomes" id="UP000000305"/>
    </source>
</evidence>
<reference evidence="1 2" key="1">
    <citation type="journal article" date="2011" name="Science">
        <title>The ecoresponsive genome of Daphnia pulex.</title>
        <authorList>
            <person name="Colbourne J.K."/>
            <person name="Pfrender M.E."/>
            <person name="Gilbert D."/>
            <person name="Thomas W.K."/>
            <person name="Tucker A."/>
            <person name="Oakley T.H."/>
            <person name="Tokishita S."/>
            <person name="Aerts A."/>
            <person name="Arnold G.J."/>
            <person name="Basu M.K."/>
            <person name="Bauer D.J."/>
            <person name="Caceres C.E."/>
            <person name="Carmel L."/>
            <person name="Casola C."/>
            <person name="Choi J.H."/>
            <person name="Detter J.C."/>
            <person name="Dong Q."/>
            <person name="Dusheyko S."/>
            <person name="Eads B.D."/>
            <person name="Frohlich T."/>
            <person name="Geiler-Samerotte K.A."/>
            <person name="Gerlach D."/>
            <person name="Hatcher P."/>
            <person name="Jogdeo S."/>
            <person name="Krijgsveld J."/>
            <person name="Kriventseva E.V."/>
            <person name="Kultz D."/>
            <person name="Laforsch C."/>
            <person name="Lindquist E."/>
            <person name="Lopez J."/>
            <person name="Manak J.R."/>
            <person name="Muller J."/>
            <person name="Pangilinan J."/>
            <person name="Patwardhan R.P."/>
            <person name="Pitluck S."/>
            <person name="Pritham E.J."/>
            <person name="Rechtsteiner A."/>
            <person name="Rho M."/>
            <person name="Rogozin I.B."/>
            <person name="Sakarya O."/>
            <person name="Salamov A."/>
            <person name="Schaack S."/>
            <person name="Shapiro H."/>
            <person name="Shiga Y."/>
            <person name="Skalitzky C."/>
            <person name="Smith Z."/>
            <person name="Souvorov A."/>
            <person name="Sung W."/>
            <person name="Tang Z."/>
            <person name="Tsuchiya D."/>
            <person name="Tu H."/>
            <person name="Vos H."/>
            <person name="Wang M."/>
            <person name="Wolf Y.I."/>
            <person name="Yamagata H."/>
            <person name="Yamada T."/>
            <person name="Ye Y."/>
            <person name="Shaw J.R."/>
            <person name="Andrews J."/>
            <person name="Crease T.J."/>
            <person name="Tang H."/>
            <person name="Lucas S.M."/>
            <person name="Robertson H.M."/>
            <person name="Bork P."/>
            <person name="Koonin E.V."/>
            <person name="Zdobnov E.M."/>
            <person name="Grigoriev I.V."/>
            <person name="Lynch M."/>
            <person name="Boore J.L."/>
        </authorList>
    </citation>
    <scope>NUCLEOTIDE SEQUENCE [LARGE SCALE GENOMIC DNA]</scope>
</reference>
<sequence length="115" mass="13088">MTNSALQGNVDGAEDIELLSSFKNMYHENKKANKLEKKYMRDILLDGIVVEINNNCEKHRASCENGNTVNENIVFYVCETFSSGTFPPLDVHDASVHPSHIYIQIEIFPMKTRQP</sequence>
<dbReference type="EMBL" id="GL734252">
    <property type="protein sequence ID" value="EFX61679.1"/>
    <property type="molecule type" value="Genomic_DNA"/>
</dbReference>
<keyword evidence="2" id="KW-1185">Reference proteome</keyword>
<accession>E9I2V1</accession>
<dbReference type="AlphaFoldDB" id="E9I2V1"/>
<gene>
    <name evidence="1" type="ORF">DAPPUDRAFT_121194</name>
</gene>
<name>E9I2V1_DAPPU</name>
<dbReference type="InParanoid" id="E9I2V1"/>
<protein>
    <submittedName>
        <fullName evidence="1">Uncharacterized protein</fullName>
    </submittedName>
</protein>
<dbReference type="KEGG" id="dpx:DAPPUDRAFT_121194"/>
<dbReference type="Proteomes" id="UP000000305">
    <property type="component" value="Unassembled WGS sequence"/>
</dbReference>
<dbReference type="HOGENOM" id="CLU_2111317_0_0_1"/>
<evidence type="ECO:0000313" key="1">
    <source>
        <dbReference type="EMBL" id="EFX61679.1"/>
    </source>
</evidence>